<evidence type="ECO:0000313" key="4">
    <source>
        <dbReference type="Proteomes" id="UP000239522"/>
    </source>
</evidence>
<organism evidence="3 4">
    <name type="scientific">Polaribacter filamentus</name>
    <dbReference type="NCBI Taxonomy" id="53483"/>
    <lineage>
        <taxon>Bacteria</taxon>
        <taxon>Pseudomonadati</taxon>
        <taxon>Bacteroidota</taxon>
        <taxon>Flavobacteriia</taxon>
        <taxon>Flavobacteriales</taxon>
        <taxon>Flavobacteriaceae</taxon>
    </lineage>
</organism>
<dbReference type="RefSeq" id="WP_104810590.1">
    <property type="nucleotide sequence ID" value="NZ_MQUA01000013.1"/>
</dbReference>
<dbReference type="Pfam" id="PF18942">
    <property type="entry name" value="DUF5689"/>
    <property type="match status" value="1"/>
</dbReference>
<dbReference type="EMBL" id="MQUA01000013">
    <property type="protein sequence ID" value="PQB08390.1"/>
    <property type="molecule type" value="Genomic_DNA"/>
</dbReference>
<reference evidence="3 4" key="1">
    <citation type="submission" date="2016-11" db="EMBL/GenBank/DDBJ databases">
        <title>Trade-off between light-utilization and light-protection in marine flavobacteria.</title>
        <authorList>
            <person name="Kumagai Y."/>
        </authorList>
    </citation>
    <scope>NUCLEOTIDE SEQUENCE [LARGE SCALE GENOMIC DNA]</scope>
    <source>
        <strain evidence="3 4">ATCC 700397</strain>
    </source>
</reference>
<dbReference type="PROSITE" id="PS51257">
    <property type="entry name" value="PROKAR_LIPOPROTEIN"/>
    <property type="match status" value="1"/>
</dbReference>
<dbReference type="AlphaFoldDB" id="A0A2S7L0I3"/>
<proteinExistence type="predicted"/>
<gene>
    <name evidence="3" type="ORF">BST83_15595</name>
</gene>
<evidence type="ECO:0000313" key="3">
    <source>
        <dbReference type="EMBL" id="PQB08390.1"/>
    </source>
</evidence>
<dbReference type="OrthoDB" id="1492759at2"/>
<accession>A0A2S7L0I3</accession>
<evidence type="ECO:0000256" key="1">
    <source>
        <dbReference type="SAM" id="SignalP"/>
    </source>
</evidence>
<feature type="domain" description="DUF5689" evidence="2">
    <location>
        <begin position="56"/>
        <end position="289"/>
    </location>
</feature>
<keyword evidence="4" id="KW-1185">Reference proteome</keyword>
<comment type="caution">
    <text evidence="3">The sequence shown here is derived from an EMBL/GenBank/DDBJ whole genome shotgun (WGS) entry which is preliminary data.</text>
</comment>
<keyword evidence="1" id="KW-0732">Signal</keyword>
<evidence type="ECO:0000259" key="2">
    <source>
        <dbReference type="Pfam" id="PF18942"/>
    </source>
</evidence>
<feature type="chain" id="PRO_5015598148" description="DUF5689 domain-containing protein" evidence="1">
    <location>
        <begin position="24"/>
        <end position="474"/>
    </location>
</feature>
<dbReference type="Proteomes" id="UP000239522">
    <property type="component" value="Unassembled WGS sequence"/>
</dbReference>
<feature type="signal peptide" evidence="1">
    <location>
        <begin position="1"/>
        <end position="23"/>
    </location>
</feature>
<sequence>MKRNQTITVLLAFSASIFFTACVEDSNFTVPQNLGVEENLKLDALLDSIQNNQLELKSIKDLKSLYISGNDPVKIVSDIVVKGYVISSDAKGNYFREFYMQDSPENPTAGLKVAINLTNSYNKFNFGREVYIRLKNLYVGETNSGDGVISIGGKLKLTDTREIESITQNQMENHLFRSIITEEIVSKVVTLGALDDAANIGTFVSIENAFFSSDLKGKAFVDPTEDFDTKRKIETCQGPAFVSSFVETSSFASFANNGLPEGGGTINAVVSRDFGGDFTVLVLNSADDVTMTGERCTPSVIEDFSTLLLYQDFEATSGEIRIPNWTNYIEAGSKKWRSYMDANSLSRAANVGSFRSSDDHTISWLITAGINLDTTLEEYLSFETSTSFADGSTLEVFISENWDGTEATITNANWTALPARIASNNDDFNSFKNSAFINLSAYSGTVYIAFKYLGNGNENFDGTYELDNITIIAK</sequence>
<name>A0A2S7L0I3_9FLAO</name>
<protein>
    <recommendedName>
        <fullName evidence="2">DUF5689 domain-containing protein</fullName>
    </recommendedName>
</protein>
<dbReference type="InterPro" id="IPR043744">
    <property type="entry name" value="DUF5689"/>
</dbReference>